<keyword evidence="10" id="KW-1185">Reference proteome</keyword>
<dbReference type="PANTHER" id="PTHR34072">
    <property type="entry name" value="ENZYMATIC POLYPROTEIN-RELATED"/>
    <property type="match status" value="1"/>
</dbReference>
<dbReference type="CDD" id="cd09274">
    <property type="entry name" value="RNase_HI_RT_Ty3"/>
    <property type="match status" value="1"/>
</dbReference>
<evidence type="ECO:0000256" key="3">
    <source>
        <dbReference type="ARBA" id="ARBA00022722"/>
    </source>
</evidence>
<evidence type="ECO:0000256" key="2">
    <source>
        <dbReference type="ARBA" id="ARBA00022695"/>
    </source>
</evidence>
<dbReference type="InterPro" id="IPR041588">
    <property type="entry name" value="Integrase_H2C2"/>
</dbReference>
<dbReference type="OrthoDB" id="1000587at2759"/>
<dbReference type="PANTHER" id="PTHR34072:SF52">
    <property type="entry name" value="RIBONUCLEASE H"/>
    <property type="match status" value="1"/>
</dbReference>
<dbReference type="SUPFAM" id="SSF56672">
    <property type="entry name" value="DNA/RNA polymerases"/>
    <property type="match status" value="1"/>
</dbReference>
<accession>A0A5B6WTI5</accession>
<dbReference type="Pfam" id="PF17917">
    <property type="entry name" value="RT_RNaseH"/>
    <property type="match status" value="1"/>
</dbReference>
<sequence>MSHVSLRCVLMQEGRILKLDEGNYPIHDLELAAVVFALKTWRHYLYGERQHRWVELLKDYDCNIEYQPGKANVVADALSRRAMSDLRAMFARLSLFDDGSLLAEIDGVLYFKGWEVNSSPYTMHPSGNKMYHDLRELYLWPGLKREMTTFISQCLTCQ</sequence>
<evidence type="ECO:0000259" key="8">
    <source>
        <dbReference type="Pfam" id="PF17921"/>
    </source>
</evidence>
<evidence type="ECO:0000256" key="6">
    <source>
        <dbReference type="ARBA" id="ARBA00022918"/>
    </source>
</evidence>
<evidence type="ECO:0000256" key="4">
    <source>
        <dbReference type="ARBA" id="ARBA00022759"/>
    </source>
</evidence>
<evidence type="ECO:0000313" key="10">
    <source>
        <dbReference type="Proteomes" id="UP000325315"/>
    </source>
</evidence>
<keyword evidence="2" id="KW-0548">Nucleotidyltransferase</keyword>
<dbReference type="GO" id="GO:0016787">
    <property type="term" value="F:hydrolase activity"/>
    <property type="evidence" value="ECO:0007669"/>
    <property type="project" value="UniProtKB-KW"/>
</dbReference>
<organism evidence="9 10">
    <name type="scientific">Gossypium australe</name>
    <dbReference type="NCBI Taxonomy" id="47621"/>
    <lineage>
        <taxon>Eukaryota</taxon>
        <taxon>Viridiplantae</taxon>
        <taxon>Streptophyta</taxon>
        <taxon>Embryophyta</taxon>
        <taxon>Tracheophyta</taxon>
        <taxon>Spermatophyta</taxon>
        <taxon>Magnoliopsida</taxon>
        <taxon>eudicotyledons</taxon>
        <taxon>Gunneridae</taxon>
        <taxon>Pentapetalae</taxon>
        <taxon>rosids</taxon>
        <taxon>malvids</taxon>
        <taxon>Malvales</taxon>
        <taxon>Malvaceae</taxon>
        <taxon>Malvoideae</taxon>
        <taxon>Gossypium</taxon>
    </lineage>
</organism>
<comment type="caution">
    <text evidence="9">The sequence shown here is derived from an EMBL/GenBank/DDBJ whole genome shotgun (WGS) entry which is preliminary data.</text>
</comment>
<dbReference type="GO" id="GO:0004519">
    <property type="term" value="F:endonuclease activity"/>
    <property type="evidence" value="ECO:0007669"/>
    <property type="project" value="UniProtKB-KW"/>
</dbReference>
<dbReference type="AlphaFoldDB" id="A0A5B6WTI5"/>
<protein>
    <submittedName>
        <fullName evidence="9">Integrase</fullName>
    </submittedName>
</protein>
<name>A0A5B6WTI5_9ROSI</name>
<dbReference type="InterPro" id="IPR041373">
    <property type="entry name" value="RT_RNaseH"/>
</dbReference>
<reference evidence="10" key="1">
    <citation type="journal article" date="2019" name="Plant Biotechnol. J.">
        <title>Genome sequencing of the Australian wild diploid species Gossypium australe highlights disease resistance and delayed gland morphogenesis.</title>
        <authorList>
            <person name="Cai Y."/>
            <person name="Cai X."/>
            <person name="Wang Q."/>
            <person name="Wang P."/>
            <person name="Zhang Y."/>
            <person name="Cai C."/>
            <person name="Xu Y."/>
            <person name="Wang K."/>
            <person name="Zhou Z."/>
            <person name="Wang C."/>
            <person name="Geng S."/>
            <person name="Li B."/>
            <person name="Dong Q."/>
            <person name="Hou Y."/>
            <person name="Wang H."/>
            <person name="Ai P."/>
            <person name="Liu Z."/>
            <person name="Yi F."/>
            <person name="Sun M."/>
            <person name="An G."/>
            <person name="Cheng J."/>
            <person name="Zhang Y."/>
            <person name="Shi Q."/>
            <person name="Xie Y."/>
            <person name="Shi X."/>
            <person name="Chang Y."/>
            <person name="Huang F."/>
            <person name="Chen Y."/>
            <person name="Hong S."/>
            <person name="Mi L."/>
            <person name="Sun Q."/>
            <person name="Zhang L."/>
            <person name="Zhou B."/>
            <person name="Peng R."/>
            <person name="Zhang X."/>
            <person name="Liu F."/>
        </authorList>
    </citation>
    <scope>NUCLEOTIDE SEQUENCE [LARGE SCALE GENOMIC DNA]</scope>
    <source>
        <strain evidence="10">cv. PA1801</strain>
    </source>
</reference>
<feature type="domain" description="Reverse transcriptase RNase H-like" evidence="7">
    <location>
        <begin position="15"/>
        <end position="48"/>
    </location>
</feature>
<proteinExistence type="predicted"/>
<evidence type="ECO:0000259" key="7">
    <source>
        <dbReference type="Pfam" id="PF17917"/>
    </source>
</evidence>
<keyword evidence="1" id="KW-0808">Transferase</keyword>
<evidence type="ECO:0000313" key="9">
    <source>
        <dbReference type="EMBL" id="KAA3484698.1"/>
    </source>
</evidence>
<dbReference type="Proteomes" id="UP000325315">
    <property type="component" value="Unassembled WGS sequence"/>
</dbReference>
<dbReference type="InterPro" id="IPR043502">
    <property type="entry name" value="DNA/RNA_pol_sf"/>
</dbReference>
<keyword evidence="5" id="KW-0378">Hydrolase</keyword>
<keyword evidence="4" id="KW-0255">Endonuclease</keyword>
<dbReference type="Gene3D" id="1.10.340.70">
    <property type="match status" value="1"/>
</dbReference>
<dbReference type="Pfam" id="PF17921">
    <property type="entry name" value="Integrase_H2C2"/>
    <property type="match status" value="1"/>
</dbReference>
<evidence type="ECO:0000256" key="5">
    <source>
        <dbReference type="ARBA" id="ARBA00022801"/>
    </source>
</evidence>
<keyword evidence="3" id="KW-0540">Nuclease</keyword>
<feature type="domain" description="Integrase zinc-binding" evidence="8">
    <location>
        <begin position="119"/>
        <end position="158"/>
    </location>
</feature>
<keyword evidence="6" id="KW-0695">RNA-directed DNA polymerase</keyword>
<evidence type="ECO:0000256" key="1">
    <source>
        <dbReference type="ARBA" id="ARBA00022679"/>
    </source>
</evidence>
<dbReference type="GO" id="GO:0003964">
    <property type="term" value="F:RNA-directed DNA polymerase activity"/>
    <property type="evidence" value="ECO:0007669"/>
    <property type="project" value="UniProtKB-KW"/>
</dbReference>
<gene>
    <name evidence="9" type="ORF">EPI10_006767</name>
</gene>
<dbReference type="EMBL" id="SMMG02000002">
    <property type="protein sequence ID" value="KAA3484698.1"/>
    <property type="molecule type" value="Genomic_DNA"/>
</dbReference>